<evidence type="ECO:0000313" key="2">
    <source>
        <dbReference type="Proteomes" id="UP000245959"/>
    </source>
</evidence>
<protein>
    <recommendedName>
        <fullName evidence="3">Cytosolic protein</fullName>
    </recommendedName>
</protein>
<dbReference type="Proteomes" id="UP000245959">
    <property type="component" value="Unassembled WGS sequence"/>
</dbReference>
<gene>
    <name evidence="1" type="ORF">C8D82_15118</name>
</gene>
<organism evidence="1 2">
    <name type="scientific">Victivallis vadensis</name>
    <dbReference type="NCBI Taxonomy" id="172901"/>
    <lineage>
        <taxon>Bacteria</taxon>
        <taxon>Pseudomonadati</taxon>
        <taxon>Lentisphaerota</taxon>
        <taxon>Lentisphaeria</taxon>
        <taxon>Victivallales</taxon>
        <taxon>Victivallaceae</taxon>
        <taxon>Victivallis</taxon>
    </lineage>
</organism>
<dbReference type="Pfam" id="PF20095">
    <property type="entry name" value="DUF6485"/>
    <property type="match status" value="1"/>
</dbReference>
<keyword evidence="2" id="KW-1185">Reference proteome</keyword>
<reference evidence="1 2" key="1">
    <citation type="submission" date="2018-04" db="EMBL/GenBank/DDBJ databases">
        <title>Genomic Encyclopedia of Type Strains, Phase IV (KMG-IV): sequencing the most valuable type-strain genomes for metagenomic binning, comparative biology and taxonomic classification.</title>
        <authorList>
            <person name="Goeker M."/>
        </authorList>
    </citation>
    <scope>NUCLEOTIDE SEQUENCE [LARGE SCALE GENOMIC DNA]</scope>
    <source>
        <strain evidence="1 2">DSM 14823</strain>
    </source>
</reference>
<dbReference type="OrthoDB" id="9800443at2"/>
<evidence type="ECO:0008006" key="3">
    <source>
        <dbReference type="Google" id="ProtNLM"/>
    </source>
</evidence>
<accession>A0A2U1ACR9</accession>
<proteinExistence type="predicted"/>
<comment type="caution">
    <text evidence="1">The sequence shown here is derived from an EMBL/GenBank/DDBJ whole genome shotgun (WGS) entry which is preliminary data.</text>
</comment>
<sequence>MSCANVKKCACPKKNCSNHGVCCRCVTKHRTTDSLPYCLFLDNEGDKSVRNYYRKLKERFEDER</sequence>
<dbReference type="AlphaFoldDB" id="A0A2U1ACR9"/>
<name>A0A2U1ACR9_9BACT</name>
<evidence type="ECO:0000313" key="1">
    <source>
        <dbReference type="EMBL" id="PVY33341.1"/>
    </source>
</evidence>
<dbReference type="EMBL" id="QEKH01000051">
    <property type="protein sequence ID" value="PVY33341.1"/>
    <property type="molecule type" value="Genomic_DNA"/>
</dbReference>